<dbReference type="OrthoDB" id="9763949at2"/>
<proteinExistence type="predicted"/>
<dbReference type="PANTHER" id="PTHR30605">
    <property type="entry name" value="ANHYDRO-N-ACETYLMURAMIC ACID KINASE"/>
    <property type="match status" value="1"/>
</dbReference>
<dbReference type="GO" id="GO:0016301">
    <property type="term" value="F:kinase activity"/>
    <property type="evidence" value="ECO:0007669"/>
    <property type="project" value="UniProtKB-KW"/>
</dbReference>
<comment type="caution">
    <text evidence="1">The sequence shown here is derived from an EMBL/GenBank/DDBJ whole genome shotgun (WGS) entry which is preliminary data.</text>
</comment>
<dbReference type="Pfam" id="PF03702">
    <property type="entry name" value="AnmK"/>
    <property type="match status" value="1"/>
</dbReference>
<evidence type="ECO:0000313" key="2">
    <source>
        <dbReference type="Proteomes" id="UP000271339"/>
    </source>
</evidence>
<organism evidence="1 2">
    <name type="scientific">Ulvibacter antarcticus</name>
    <dbReference type="NCBI Taxonomy" id="442714"/>
    <lineage>
        <taxon>Bacteria</taxon>
        <taxon>Pseudomonadati</taxon>
        <taxon>Bacteroidota</taxon>
        <taxon>Flavobacteriia</taxon>
        <taxon>Flavobacteriales</taxon>
        <taxon>Flavobacteriaceae</taxon>
        <taxon>Ulvibacter</taxon>
    </lineage>
</organism>
<dbReference type="EMBL" id="REFC01000015">
    <property type="protein sequence ID" value="RMA57155.1"/>
    <property type="molecule type" value="Genomic_DNA"/>
</dbReference>
<keyword evidence="1" id="KW-0808">Transferase</keyword>
<dbReference type="SUPFAM" id="SSF53067">
    <property type="entry name" value="Actin-like ATPase domain"/>
    <property type="match status" value="1"/>
</dbReference>
<gene>
    <name evidence="1" type="ORF">BXY75_3042</name>
</gene>
<dbReference type="InterPro" id="IPR005338">
    <property type="entry name" value="Anhydro_N_Ac-Mur_kinase"/>
</dbReference>
<accession>A0A3L9YGB4</accession>
<dbReference type="Proteomes" id="UP000271339">
    <property type="component" value="Unassembled WGS sequence"/>
</dbReference>
<keyword evidence="1" id="KW-0418">Kinase</keyword>
<dbReference type="GO" id="GO:0005524">
    <property type="term" value="F:ATP binding"/>
    <property type="evidence" value="ECO:0007669"/>
    <property type="project" value="InterPro"/>
</dbReference>
<name>A0A3L9YGB4_9FLAO</name>
<dbReference type="RefSeq" id="WP_121908573.1">
    <property type="nucleotide sequence ID" value="NZ_REFC01000015.1"/>
</dbReference>
<keyword evidence="2" id="KW-1185">Reference proteome</keyword>
<sequence length="350" mass="38833">MKQEYHVIGVMSGTSLDGIDLCEVIFTLSEGWSFKILASETVAYPTNWKRRLQEAVTFSEVALQQLNIDYTSYLSEVITSFIDQYAIKELDAVCSHGHTILHQPENGRTLQIGNLPQLATLVGQKVVCDFRVQDVSMGGQGAPLVPIGDKLLFSRYDYCLNLGGFANCSFEKEAKRIAYDICPVNIVLNFYAEKLGKPYDEGGEIAASGTLEKVLLEKLNSIEFYDYAPPKSLGLEWVQQHIFPKLEASGLVSEDILTTFTEHVAMQLASQFSKSASVFVTGGGTYNDYLLSRVKFYQELVLVMPSEEIIEFKEALIFGLLGVLKLRNEVNCLASVTGATKDHSSGEIFK</sequence>
<evidence type="ECO:0000313" key="1">
    <source>
        <dbReference type="EMBL" id="RMA57155.1"/>
    </source>
</evidence>
<dbReference type="GO" id="GO:0016773">
    <property type="term" value="F:phosphotransferase activity, alcohol group as acceptor"/>
    <property type="evidence" value="ECO:0007669"/>
    <property type="project" value="InterPro"/>
</dbReference>
<dbReference type="GO" id="GO:0006040">
    <property type="term" value="P:amino sugar metabolic process"/>
    <property type="evidence" value="ECO:0007669"/>
    <property type="project" value="InterPro"/>
</dbReference>
<dbReference type="PANTHER" id="PTHR30605:SF0">
    <property type="entry name" value="ANHYDRO-N-ACETYLMURAMIC ACID KINASE"/>
    <property type="match status" value="1"/>
</dbReference>
<dbReference type="GO" id="GO:0009254">
    <property type="term" value="P:peptidoglycan turnover"/>
    <property type="evidence" value="ECO:0007669"/>
    <property type="project" value="InterPro"/>
</dbReference>
<protein>
    <submittedName>
        <fullName evidence="1">Anhydro-N-acetylmuramic acid kinase</fullName>
    </submittedName>
</protein>
<dbReference type="NCBIfam" id="NF007144">
    <property type="entry name" value="PRK09585.2-3"/>
    <property type="match status" value="1"/>
</dbReference>
<dbReference type="AlphaFoldDB" id="A0A3L9YGB4"/>
<dbReference type="Gene3D" id="3.30.420.40">
    <property type="match status" value="2"/>
</dbReference>
<reference evidence="1 2" key="1">
    <citation type="submission" date="2018-10" db="EMBL/GenBank/DDBJ databases">
        <title>Genomic Encyclopedia of Archaeal and Bacterial Type Strains, Phase II (KMG-II): from individual species to whole genera.</title>
        <authorList>
            <person name="Goeker M."/>
        </authorList>
    </citation>
    <scope>NUCLEOTIDE SEQUENCE [LARGE SCALE GENOMIC DNA]</scope>
    <source>
        <strain evidence="1 2">DSM 23424</strain>
    </source>
</reference>
<dbReference type="InterPro" id="IPR043129">
    <property type="entry name" value="ATPase_NBD"/>
</dbReference>